<accession>A0A9P3GSI7</accession>
<comment type="caution">
    <text evidence="1">The sequence shown here is derived from an EMBL/GenBank/DDBJ whole genome shotgun (WGS) entry which is preliminary data.</text>
</comment>
<name>A0A9P3GSI7_9APHY</name>
<organism evidence="1 2">
    <name type="scientific">Phanerochaete sordida</name>
    <dbReference type="NCBI Taxonomy" id="48140"/>
    <lineage>
        <taxon>Eukaryota</taxon>
        <taxon>Fungi</taxon>
        <taxon>Dikarya</taxon>
        <taxon>Basidiomycota</taxon>
        <taxon>Agaricomycotina</taxon>
        <taxon>Agaricomycetes</taxon>
        <taxon>Polyporales</taxon>
        <taxon>Phanerochaetaceae</taxon>
        <taxon>Phanerochaete</taxon>
    </lineage>
</organism>
<gene>
    <name evidence="1" type="ORF">PsYK624_149200</name>
</gene>
<reference evidence="1 2" key="1">
    <citation type="submission" date="2021-08" db="EMBL/GenBank/DDBJ databases">
        <title>Draft Genome Sequence of Phanerochaete sordida strain YK-624.</title>
        <authorList>
            <person name="Mori T."/>
            <person name="Dohra H."/>
            <person name="Suzuki T."/>
            <person name="Kawagishi H."/>
            <person name="Hirai H."/>
        </authorList>
    </citation>
    <scope>NUCLEOTIDE SEQUENCE [LARGE SCALE GENOMIC DNA]</scope>
    <source>
        <strain evidence="1 2">YK-624</strain>
    </source>
</reference>
<sequence>MRNIENAFWTVANSDPHAAASFDRLHTSGGMESDHLWPEIQRTIEDIGRNAMGKVDAQMARLPRWRDLNHFDAVMKVHFTDGRKYEDISKLVIFAAHNVLTEQASPEGYLLLRCLRCFVEHDMHVSFEQHTEQTVASGHAWLMKFSRTISKYKAAFPAKNWNFPKFGYSLHAYFDIEDKGVTANYNTKTSEKRHSPFKMTAKTSINNKNVEPQLLKVEDRLLIAVNMRENLRIWDEQNRPTPDEDDQPYLKEFQFNHVYLGSRQKPSTLATLKFEKSNDPAFDKFSTRLTDFVNSTLRQHGLRPIVFRSSDTITECRYLKITFESLVTWAPLTDYLRCSPSFHGHIRNDGIIIDIGGGQSLFAQLIFIFFCDVGLQEHTPIALVWPMDRPIGPRSRKDQHLGLLRLRARPRSECMLISVKSIIRGAMLVDAYDRPDNFFAVDVVDTDMYVRLKAIFR</sequence>
<evidence type="ECO:0000313" key="1">
    <source>
        <dbReference type="EMBL" id="GJE98685.1"/>
    </source>
</evidence>
<dbReference type="OrthoDB" id="2795925at2759"/>
<dbReference type="AlphaFoldDB" id="A0A9P3GSI7"/>
<keyword evidence="2" id="KW-1185">Reference proteome</keyword>
<protein>
    <submittedName>
        <fullName evidence="1">Uncharacterized protein</fullName>
    </submittedName>
</protein>
<dbReference type="EMBL" id="BPQB01000092">
    <property type="protein sequence ID" value="GJE98685.1"/>
    <property type="molecule type" value="Genomic_DNA"/>
</dbReference>
<evidence type="ECO:0000313" key="2">
    <source>
        <dbReference type="Proteomes" id="UP000703269"/>
    </source>
</evidence>
<proteinExistence type="predicted"/>
<dbReference type="Proteomes" id="UP000703269">
    <property type="component" value="Unassembled WGS sequence"/>
</dbReference>